<dbReference type="CDD" id="cd06544">
    <property type="entry name" value="GH18_narbonin"/>
    <property type="match status" value="1"/>
</dbReference>
<evidence type="ECO:0000313" key="7">
    <source>
        <dbReference type="Proteomes" id="UP000824469"/>
    </source>
</evidence>
<dbReference type="Proteomes" id="UP000824469">
    <property type="component" value="Unassembled WGS sequence"/>
</dbReference>
<feature type="domain" description="GH18" evidence="5">
    <location>
        <begin position="4"/>
        <end position="282"/>
    </location>
</feature>
<evidence type="ECO:0000256" key="3">
    <source>
        <dbReference type="RuleBase" id="RU000489"/>
    </source>
</evidence>
<dbReference type="SUPFAM" id="SSF51445">
    <property type="entry name" value="(Trans)glycosidases"/>
    <property type="match status" value="1"/>
</dbReference>
<keyword evidence="2 3" id="KW-0326">Glycosidase</keyword>
<dbReference type="InterPro" id="IPR001223">
    <property type="entry name" value="Glyco_hydro18_cat"/>
</dbReference>
<organism evidence="6 7">
    <name type="scientific">Taxus chinensis</name>
    <name type="common">Chinese yew</name>
    <name type="synonym">Taxus wallichiana var. chinensis</name>
    <dbReference type="NCBI Taxonomy" id="29808"/>
    <lineage>
        <taxon>Eukaryota</taxon>
        <taxon>Viridiplantae</taxon>
        <taxon>Streptophyta</taxon>
        <taxon>Embryophyta</taxon>
        <taxon>Tracheophyta</taxon>
        <taxon>Spermatophyta</taxon>
        <taxon>Pinopsida</taxon>
        <taxon>Pinidae</taxon>
        <taxon>Conifers II</taxon>
        <taxon>Cupressales</taxon>
        <taxon>Taxaceae</taxon>
        <taxon>Taxus</taxon>
    </lineage>
</organism>
<dbReference type="PROSITE" id="PS01095">
    <property type="entry name" value="GH18_1"/>
    <property type="match status" value="1"/>
</dbReference>
<comment type="similarity">
    <text evidence="4">Belongs to the glycosyl hydrolase 18 family.</text>
</comment>
<dbReference type="GO" id="GO:0004553">
    <property type="term" value="F:hydrolase activity, hydrolyzing O-glycosyl compounds"/>
    <property type="evidence" value="ECO:0007669"/>
    <property type="project" value="InterPro"/>
</dbReference>
<dbReference type="OMA" id="IFADCVG"/>
<gene>
    <name evidence="6" type="ORF">KI387_006712</name>
</gene>
<comment type="caution">
    <text evidence="6">The sequence shown here is derived from an EMBL/GenBank/DDBJ whole genome shotgun (WGS) entry which is preliminary data.</text>
</comment>
<dbReference type="GO" id="GO:0005975">
    <property type="term" value="P:carbohydrate metabolic process"/>
    <property type="evidence" value="ECO:0007669"/>
    <property type="project" value="InterPro"/>
</dbReference>
<dbReference type="InterPro" id="IPR017853">
    <property type="entry name" value="GH"/>
</dbReference>
<keyword evidence="7" id="KW-1185">Reference proteome</keyword>
<dbReference type="PRINTS" id="PR00551">
    <property type="entry name" value="2SGLOBULIN"/>
</dbReference>
<feature type="non-terminal residue" evidence="6">
    <location>
        <position position="1"/>
    </location>
</feature>
<dbReference type="AlphaFoldDB" id="A0AA38GQ42"/>
<dbReference type="PANTHER" id="PTHR46476:SF13">
    <property type="entry name" value="2, PUTATIVE, EXPRESSED-RELATED"/>
    <property type="match status" value="1"/>
</dbReference>
<evidence type="ECO:0000259" key="5">
    <source>
        <dbReference type="PROSITE" id="PS51910"/>
    </source>
</evidence>
<dbReference type="Gene3D" id="3.20.20.80">
    <property type="entry name" value="Glycosidases"/>
    <property type="match status" value="1"/>
</dbReference>
<dbReference type="PANTHER" id="PTHR46476">
    <property type="entry name" value="CHITINASE 2-LIKE"/>
    <property type="match status" value="1"/>
</dbReference>
<proteinExistence type="inferred from homology"/>
<protein>
    <recommendedName>
        <fullName evidence="5">GH18 domain-containing protein</fullName>
    </recommendedName>
</protein>
<evidence type="ECO:0000256" key="1">
    <source>
        <dbReference type="ARBA" id="ARBA00022801"/>
    </source>
</evidence>
<name>A0AA38GQ42_TAXCH</name>
<dbReference type="InterPro" id="IPR000677">
    <property type="entry name" value="Chitinase-like"/>
</dbReference>
<dbReference type="Pfam" id="PF00704">
    <property type="entry name" value="Glyco_hydro_18"/>
    <property type="match status" value="1"/>
</dbReference>
<keyword evidence="1 3" id="KW-0378">Hydrolase</keyword>
<dbReference type="PROSITE" id="PS51910">
    <property type="entry name" value="GH18_2"/>
    <property type="match status" value="1"/>
</dbReference>
<accession>A0AA38GQ42</accession>
<evidence type="ECO:0000313" key="6">
    <source>
        <dbReference type="EMBL" id="KAH9326534.1"/>
    </source>
</evidence>
<dbReference type="EMBL" id="JAHRHJ020000002">
    <property type="protein sequence ID" value="KAH9326534.1"/>
    <property type="molecule type" value="Genomic_DNA"/>
</dbReference>
<dbReference type="InterPro" id="IPR001579">
    <property type="entry name" value="Glyco_hydro_18_chit_AS"/>
</dbReference>
<evidence type="ECO:0000256" key="4">
    <source>
        <dbReference type="RuleBase" id="RU004453"/>
    </source>
</evidence>
<evidence type="ECO:0000256" key="2">
    <source>
        <dbReference type="ARBA" id="ARBA00023295"/>
    </source>
</evidence>
<reference evidence="6 7" key="1">
    <citation type="journal article" date="2021" name="Nat. Plants">
        <title>The Taxus genome provides insights into paclitaxel biosynthesis.</title>
        <authorList>
            <person name="Xiong X."/>
            <person name="Gou J."/>
            <person name="Liao Q."/>
            <person name="Li Y."/>
            <person name="Zhou Q."/>
            <person name="Bi G."/>
            <person name="Li C."/>
            <person name="Du R."/>
            <person name="Wang X."/>
            <person name="Sun T."/>
            <person name="Guo L."/>
            <person name="Liang H."/>
            <person name="Lu P."/>
            <person name="Wu Y."/>
            <person name="Zhang Z."/>
            <person name="Ro D.K."/>
            <person name="Shang Y."/>
            <person name="Huang S."/>
            <person name="Yan J."/>
        </authorList>
    </citation>
    <scope>NUCLEOTIDE SEQUENCE [LARGE SCALE GENOMIC DNA]</scope>
    <source>
        <strain evidence="6">Ta-2019</strain>
    </source>
</reference>
<sequence>ENVKLFREYIGAEGLGVKFSDVPIDDDVEFHFILSFAIDYTASAHSPTPTNGKFSVFWDEENLSPADVLAVKSKHKNVKVAVSLGGDIIGEDKTSVQFQPSSVSSWVNNAVSTLSAIITEYHLDGIDIDYEHFDHSSPTIFADCVGHLIIQLKQKKLISIASIAPFEDEGSVQTHYQALWNKYGRFIDYINFQFYADDKGTTVDDFLDHYDTQQSNYRGGKILVSSATDTSAGGLQPEDGFFDACKDLKERGKLEGIFIWSADDSKQFGFLPEKQSQALLAS</sequence>